<dbReference type="GO" id="GO:0000976">
    <property type="term" value="F:transcription cis-regulatory region binding"/>
    <property type="evidence" value="ECO:0007669"/>
    <property type="project" value="TreeGrafter"/>
</dbReference>
<keyword evidence="5" id="KW-1185">Reference proteome</keyword>
<dbReference type="PANTHER" id="PTHR30055:SF226">
    <property type="entry name" value="HTH-TYPE TRANSCRIPTIONAL REGULATOR PKSA"/>
    <property type="match status" value="1"/>
</dbReference>
<comment type="caution">
    <text evidence="4">The sequence shown here is derived from an EMBL/GenBank/DDBJ whole genome shotgun (WGS) entry which is preliminary data.</text>
</comment>
<dbReference type="PROSITE" id="PS50977">
    <property type="entry name" value="HTH_TETR_2"/>
    <property type="match status" value="1"/>
</dbReference>
<accession>A0A1X1D730</accession>
<evidence type="ECO:0000256" key="2">
    <source>
        <dbReference type="PROSITE-ProRule" id="PRU00335"/>
    </source>
</evidence>
<feature type="domain" description="HTH tetR-type" evidence="3">
    <location>
        <begin position="14"/>
        <end position="74"/>
    </location>
</feature>
<dbReference type="STRING" id="1076551.HA48_14430"/>
<dbReference type="Pfam" id="PF00440">
    <property type="entry name" value="TetR_N"/>
    <property type="match status" value="1"/>
</dbReference>
<protein>
    <recommendedName>
        <fullName evidence="3">HTH tetR-type domain-containing protein</fullName>
    </recommendedName>
</protein>
<keyword evidence="1 2" id="KW-0238">DNA-binding</keyword>
<organism evidence="4 5">
    <name type="scientific">Pantoea wallisii</name>
    <dbReference type="NCBI Taxonomy" id="1076551"/>
    <lineage>
        <taxon>Bacteria</taxon>
        <taxon>Pseudomonadati</taxon>
        <taxon>Pseudomonadota</taxon>
        <taxon>Gammaproteobacteria</taxon>
        <taxon>Enterobacterales</taxon>
        <taxon>Erwiniaceae</taxon>
        <taxon>Pantoea</taxon>
    </lineage>
</organism>
<dbReference type="InterPro" id="IPR001647">
    <property type="entry name" value="HTH_TetR"/>
</dbReference>
<dbReference type="EMBL" id="MLFS01000041">
    <property type="protein sequence ID" value="ORM72458.1"/>
    <property type="molecule type" value="Genomic_DNA"/>
</dbReference>
<dbReference type="Gene3D" id="1.10.357.10">
    <property type="entry name" value="Tetracycline Repressor, domain 2"/>
    <property type="match status" value="1"/>
</dbReference>
<dbReference type="AlphaFoldDB" id="A0A1X1D730"/>
<dbReference type="PANTHER" id="PTHR30055">
    <property type="entry name" value="HTH-TYPE TRANSCRIPTIONAL REGULATOR RUTR"/>
    <property type="match status" value="1"/>
</dbReference>
<evidence type="ECO:0000256" key="1">
    <source>
        <dbReference type="ARBA" id="ARBA00023125"/>
    </source>
</evidence>
<feature type="DNA-binding region" description="H-T-H motif" evidence="2">
    <location>
        <begin position="37"/>
        <end position="56"/>
    </location>
</feature>
<evidence type="ECO:0000313" key="4">
    <source>
        <dbReference type="EMBL" id="ORM72458.1"/>
    </source>
</evidence>
<dbReference type="SUPFAM" id="SSF46689">
    <property type="entry name" value="Homeodomain-like"/>
    <property type="match status" value="1"/>
</dbReference>
<gene>
    <name evidence="4" type="ORF">HA48_14430</name>
</gene>
<proteinExistence type="predicted"/>
<dbReference type="OrthoDB" id="270177at2"/>
<dbReference type="InterPro" id="IPR009057">
    <property type="entry name" value="Homeodomain-like_sf"/>
</dbReference>
<evidence type="ECO:0000259" key="3">
    <source>
        <dbReference type="PROSITE" id="PS50977"/>
    </source>
</evidence>
<dbReference type="PRINTS" id="PR00455">
    <property type="entry name" value="HTHTETR"/>
</dbReference>
<sequence length="201" mass="22940">MRQYRGNSAEERRLERREKLLHAAARIFAERGFHNATVRAVCEEAGLTERYFYESFQNSEALFLALHRETSQRIIGIIRDVPVNTAEPDVQMREMLGRFFNFFTTDPDDARMFAVEAVYISPVAREVCKSWREMLGQILLQTLNPGRSVTENIVSTAVARGLLNIAVDWMEDGFSRPRSEILEAGMQLVSVLKKGRPEGNA</sequence>
<name>A0A1X1D730_9GAMM</name>
<evidence type="ECO:0000313" key="5">
    <source>
        <dbReference type="Proteomes" id="UP000193104"/>
    </source>
</evidence>
<dbReference type="InterPro" id="IPR050109">
    <property type="entry name" value="HTH-type_TetR-like_transc_reg"/>
</dbReference>
<dbReference type="GO" id="GO:0003700">
    <property type="term" value="F:DNA-binding transcription factor activity"/>
    <property type="evidence" value="ECO:0007669"/>
    <property type="project" value="TreeGrafter"/>
</dbReference>
<reference evidence="4 5" key="1">
    <citation type="journal article" date="2017" name="Antonie Van Leeuwenhoek">
        <title>Phylogenomic resolution of the bacterial genus Pantoea and its relationship with Erwinia and Tatumella.</title>
        <authorList>
            <person name="Palmer M."/>
            <person name="Steenkamp E.T."/>
            <person name="Coetzee M.P."/>
            <person name="Chan W.Y."/>
            <person name="van Zyl E."/>
            <person name="De Maayer P."/>
            <person name="Coutinho T.A."/>
            <person name="Blom J."/>
            <person name="Smits T.H."/>
            <person name="Duffy B."/>
            <person name="Venter S.N."/>
        </authorList>
    </citation>
    <scope>NUCLEOTIDE SEQUENCE [LARGE SCALE GENOMIC DNA]</scope>
    <source>
        <strain evidence="4 5">LMG 26277</strain>
    </source>
</reference>
<dbReference type="Proteomes" id="UP000193104">
    <property type="component" value="Unassembled WGS sequence"/>
</dbReference>